<feature type="chain" id="PRO_5014682387" evidence="1">
    <location>
        <begin position="19"/>
        <end position="90"/>
    </location>
</feature>
<sequence>MMMMMMIGVCTRCAMAMAAGEEKFVEGRHSFPSQKKPKPLCVSFCSSLGVEGSSSSVAPFLGPFPNTFFVLPERERAREESPFYVTRMFE</sequence>
<name>A0A2M4B6Y9_9DIPT</name>
<reference evidence="2" key="1">
    <citation type="submission" date="2018-01" db="EMBL/GenBank/DDBJ databases">
        <title>An insight into the sialome of Amazonian anophelines.</title>
        <authorList>
            <person name="Ribeiro J.M."/>
            <person name="Scarpassa V."/>
            <person name="Calvo E."/>
        </authorList>
    </citation>
    <scope>NUCLEOTIDE SEQUENCE</scope>
    <source>
        <tissue evidence="2">Salivary glands</tissue>
    </source>
</reference>
<keyword evidence="1" id="KW-0732">Signal</keyword>
<organism evidence="2">
    <name type="scientific">Anopheles triannulatus</name>
    <dbReference type="NCBI Taxonomy" id="58253"/>
    <lineage>
        <taxon>Eukaryota</taxon>
        <taxon>Metazoa</taxon>
        <taxon>Ecdysozoa</taxon>
        <taxon>Arthropoda</taxon>
        <taxon>Hexapoda</taxon>
        <taxon>Insecta</taxon>
        <taxon>Pterygota</taxon>
        <taxon>Neoptera</taxon>
        <taxon>Endopterygota</taxon>
        <taxon>Diptera</taxon>
        <taxon>Nematocera</taxon>
        <taxon>Culicoidea</taxon>
        <taxon>Culicidae</taxon>
        <taxon>Anophelinae</taxon>
        <taxon>Anopheles</taxon>
    </lineage>
</organism>
<evidence type="ECO:0000313" key="2">
    <source>
        <dbReference type="EMBL" id="MBW48772.1"/>
    </source>
</evidence>
<dbReference type="EMBL" id="GGFK01015451">
    <property type="protein sequence ID" value="MBW48772.1"/>
    <property type="molecule type" value="Transcribed_RNA"/>
</dbReference>
<feature type="signal peptide" evidence="1">
    <location>
        <begin position="1"/>
        <end position="18"/>
    </location>
</feature>
<dbReference type="AlphaFoldDB" id="A0A2M4B6Y9"/>
<proteinExistence type="predicted"/>
<accession>A0A2M4B6Y9</accession>
<evidence type="ECO:0000256" key="1">
    <source>
        <dbReference type="SAM" id="SignalP"/>
    </source>
</evidence>
<protein>
    <submittedName>
        <fullName evidence="2">Putative secreted protein</fullName>
    </submittedName>
</protein>